<protein>
    <submittedName>
        <fullName evidence="1">Uncharacterized protein</fullName>
    </submittedName>
</protein>
<sequence>MNRMLRRFKIKKMVPKMMHRKRYNRNKIWLSLLGFGLAGSASVYMSKNKNNGMKKKMKQLFNVNMQGLKTMN</sequence>
<dbReference type="KEGG" id="faf:OE104_06890"/>
<dbReference type="Proteomes" id="UP001164718">
    <property type="component" value="Chromosome"/>
</dbReference>
<gene>
    <name evidence="1" type="ORF">OE104_06890</name>
</gene>
<dbReference type="RefSeq" id="WP_275418843.1">
    <property type="nucleotide sequence ID" value="NZ_CP106878.1"/>
</dbReference>
<evidence type="ECO:0000313" key="1">
    <source>
        <dbReference type="EMBL" id="WAA11026.1"/>
    </source>
</evidence>
<dbReference type="EMBL" id="CP106878">
    <property type="protein sequence ID" value="WAA11026.1"/>
    <property type="molecule type" value="Genomic_DNA"/>
</dbReference>
<organism evidence="1 2">
    <name type="scientific">Fervidibacillus albus</name>
    <dbReference type="NCBI Taxonomy" id="2980026"/>
    <lineage>
        <taxon>Bacteria</taxon>
        <taxon>Bacillati</taxon>
        <taxon>Bacillota</taxon>
        <taxon>Bacilli</taxon>
        <taxon>Bacillales</taxon>
        <taxon>Bacillaceae</taxon>
        <taxon>Fervidibacillus</taxon>
    </lineage>
</organism>
<reference evidence="1" key="1">
    <citation type="submission" date="2022-09" db="EMBL/GenBank/DDBJ databases">
        <title>Complete Genomes of Fervidibacillus albus and Fervidibacillus halotolerans isolated from tidal flat sediments.</title>
        <authorList>
            <person name="Kwon K.K."/>
            <person name="Yang S.-H."/>
            <person name="Park M.J."/>
            <person name="Oh H.-M."/>
        </authorList>
    </citation>
    <scope>NUCLEOTIDE SEQUENCE</scope>
    <source>
        <strain evidence="1">MEBiC13591</strain>
    </source>
</reference>
<name>A0A9E8RWT6_9BACI</name>
<keyword evidence="2" id="KW-1185">Reference proteome</keyword>
<accession>A0A9E8RWT6</accession>
<dbReference type="AlphaFoldDB" id="A0A9E8RWT6"/>
<proteinExistence type="predicted"/>
<evidence type="ECO:0000313" key="2">
    <source>
        <dbReference type="Proteomes" id="UP001164718"/>
    </source>
</evidence>